<dbReference type="AlphaFoldDB" id="A0A3M6UAV6"/>
<evidence type="ECO:0000313" key="2">
    <source>
        <dbReference type="EMBL" id="RMX50644.1"/>
    </source>
</evidence>
<name>A0A3M6UAV6_POCDA</name>
<accession>A0A3M6UAV6</accession>
<sequence>MSNWFYKMLHFLSTITRDKGYKKIISERILCIHLTASYMLQNHNCQLYVLFLFVCVLFHFKGLHHKVKKQRSSVSIAIFENFDHERFPAVASQ</sequence>
<keyword evidence="3" id="KW-1185">Reference proteome</keyword>
<dbReference type="Proteomes" id="UP000275408">
    <property type="component" value="Unassembled WGS sequence"/>
</dbReference>
<dbReference type="EMBL" id="RCHS01001930">
    <property type="protein sequence ID" value="RMX50644.1"/>
    <property type="molecule type" value="Genomic_DNA"/>
</dbReference>
<proteinExistence type="predicted"/>
<evidence type="ECO:0000256" key="1">
    <source>
        <dbReference type="SAM" id="Phobius"/>
    </source>
</evidence>
<feature type="transmembrane region" description="Helical" evidence="1">
    <location>
        <begin position="47"/>
        <end position="63"/>
    </location>
</feature>
<keyword evidence="1" id="KW-0472">Membrane</keyword>
<gene>
    <name evidence="2" type="ORF">pdam_00009657</name>
</gene>
<reference evidence="2 3" key="1">
    <citation type="journal article" date="2018" name="Sci. Rep.">
        <title>Comparative analysis of the Pocillopora damicornis genome highlights role of immune system in coral evolution.</title>
        <authorList>
            <person name="Cunning R."/>
            <person name="Bay R.A."/>
            <person name="Gillette P."/>
            <person name="Baker A.C."/>
            <person name="Traylor-Knowles N."/>
        </authorList>
    </citation>
    <scope>NUCLEOTIDE SEQUENCE [LARGE SCALE GENOMIC DNA]</scope>
    <source>
        <strain evidence="2">RSMAS</strain>
        <tissue evidence="2">Whole animal</tissue>
    </source>
</reference>
<keyword evidence="1" id="KW-0812">Transmembrane</keyword>
<comment type="caution">
    <text evidence="2">The sequence shown here is derived from an EMBL/GenBank/DDBJ whole genome shotgun (WGS) entry which is preliminary data.</text>
</comment>
<keyword evidence="1" id="KW-1133">Transmembrane helix</keyword>
<evidence type="ECO:0000313" key="3">
    <source>
        <dbReference type="Proteomes" id="UP000275408"/>
    </source>
</evidence>
<protein>
    <submittedName>
        <fullName evidence="2">Uncharacterized protein</fullName>
    </submittedName>
</protein>
<organism evidence="2 3">
    <name type="scientific">Pocillopora damicornis</name>
    <name type="common">Cauliflower coral</name>
    <name type="synonym">Millepora damicornis</name>
    <dbReference type="NCBI Taxonomy" id="46731"/>
    <lineage>
        <taxon>Eukaryota</taxon>
        <taxon>Metazoa</taxon>
        <taxon>Cnidaria</taxon>
        <taxon>Anthozoa</taxon>
        <taxon>Hexacorallia</taxon>
        <taxon>Scleractinia</taxon>
        <taxon>Astrocoeniina</taxon>
        <taxon>Pocilloporidae</taxon>
        <taxon>Pocillopora</taxon>
    </lineage>
</organism>